<dbReference type="PANTHER" id="PTHR16943">
    <property type="entry name" value="2-METHYLCITRATE DEHYDRATASE-RELATED"/>
    <property type="match status" value="1"/>
</dbReference>
<keyword evidence="5" id="KW-1185">Reference proteome</keyword>
<protein>
    <submittedName>
        <fullName evidence="4">MmgE/PrpD family protein</fullName>
    </submittedName>
</protein>
<dbReference type="InterPro" id="IPR042183">
    <property type="entry name" value="MmgE/PrpD_sf_1"/>
</dbReference>
<dbReference type="Gene3D" id="1.10.4100.10">
    <property type="entry name" value="2-methylcitrate dehydratase PrpD"/>
    <property type="match status" value="1"/>
</dbReference>
<proteinExistence type="inferred from homology"/>
<dbReference type="Pfam" id="PF19305">
    <property type="entry name" value="MmgE_PrpD_C"/>
    <property type="match status" value="1"/>
</dbReference>
<dbReference type="Gene3D" id="3.30.1330.120">
    <property type="entry name" value="2-methylcitrate dehydratase PrpD"/>
    <property type="match status" value="1"/>
</dbReference>
<organism evidence="4 5">
    <name type="scientific">Ruegeria meonggei</name>
    <dbReference type="NCBI Taxonomy" id="1446476"/>
    <lineage>
        <taxon>Bacteria</taxon>
        <taxon>Pseudomonadati</taxon>
        <taxon>Pseudomonadota</taxon>
        <taxon>Alphaproteobacteria</taxon>
        <taxon>Rhodobacterales</taxon>
        <taxon>Roseobacteraceae</taxon>
        <taxon>Ruegeria</taxon>
    </lineage>
</organism>
<dbReference type="PANTHER" id="PTHR16943:SF8">
    <property type="entry name" value="2-METHYLCITRATE DEHYDRATASE"/>
    <property type="match status" value="1"/>
</dbReference>
<dbReference type="InterPro" id="IPR045336">
    <property type="entry name" value="MmgE_PrpD_N"/>
</dbReference>
<dbReference type="InterPro" id="IPR042188">
    <property type="entry name" value="MmgE/PrpD_sf_2"/>
</dbReference>
<gene>
    <name evidence="4" type="ORF">RUM8411_02151</name>
</gene>
<evidence type="ECO:0000259" key="2">
    <source>
        <dbReference type="Pfam" id="PF03972"/>
    </source>
</evidence>
<dbReference type="AlphaFoldDB" id="A0A1X6ZB64"/>
<dbReference type="SUPFAM" id="SSF103378">
    <property type="entry name" value="2-methylcitrate dehydratase PrpD"/>
    <property type="match status" value="1"/>
</dbReference>
<feature type="domain" description="MmgE/PrpD N-terminal" evidence="2">
    <location>
        <begin position="7"/>
        <end position="235"/>
    </location>
</feature>
<evidence type="ECO:0000259" key="3">
    <source>
        <dbReference type="Pfam" id="PF19305"/>
    </source>
</evidence>
<sequence>MTDTFDRVAEFALNRSADTMPDSAKEAAALMMLDTMGILIASGPMQAGVIARDTAALLYASTDPNYGTRMMFDGRAVSLAGAVYAAATQTDNLDGHDGYNPTKGHIGVVVLPTLIALAEHRPALTGPEALAAVITGYEIAGRAGLSLHASVSGYHTSGAWNALGVVAMAARLRGHTPEQLRQAMGIAEYHGPRSQMMREIANPTMLHDGSGWGALVGVSSAILAERGFTGAPAITIEAAAAAPHWDDLGQFWQVEHQYVKPYPICRWAHAAIDGVRTVMRDNDLTHAQIRSVDINSFHQAACLYAGLPDTTSQAQYSLPFAVAVQAIYGRIGVEHISGTGLADPAVADWLTRIRVAESDRHTRRFPQGRWADVTVVTTDGRVFESGDVNARGGPEAPMNRDEVIGKYTEFAAPVVGSNRADAIRKTILGWVDPDTRYSDLSNLIFDGPEV</sequence>
<feature type="domain" description="MmgE/PrpD C-terminal" evidence="3">
    <location>
        <begin position="262"/>
        <end position="428"/>
    </location>
</feature>
<dbReference type="InterPro" id="IPR045337">
    <property type="entry name" value="MmgE_PrpD_C"/>
</dbReference>
<name>A0A1X6ZB64_9RHOB</name>
<evidence type="ECO:0000313" key="5">
    <source>
        <dbReference type="Proteomes" id="UP000193778"/>
    </source>
</evidence>
<evidence type="ECO:0000313" key="4">
    <source>
        <dbReference type="EMBL" id="SLN46054.1"/>
    </source>
</evidence>
<dbReference type="InterPro" id="IPR005656">
    <property type="entry name" value="MmgE_PrpD"/>
</dbReference>
<comment type="similarity">
    <text evidence="1">Belongs to the PrpD family.</text>
</comment>
<evidence type="ECO:0000256" key="1">
    <source>
        <dbReference type="ARBA" id="ARBA00006174"/>
    </source>
</evidence>
<dbReference type="Proteomes" id="UP000193778">
    <property type="component" value="Unassembled WGS sequence"/>
</dbReference>
<dbReference type="GO" id="GO:0016829">
    <property type="term" value="F:lyase activity"/>
    <property type="evidence" value="ECO:0007669"/>
    <property type="project" value="InterPro"/>
</dbReference>
<dbReference type="InterPro" id="IPR036148">
    <property type="entry name" value="MmgE/PrpD_sf"/>
</dbReference>
<accession>A0A1X6ZB64</accession>
<dbReference type="EMBL" id="FWFP01000005">
    <property type="protein sequence ID" value="SLN46054.1"/>
    <property type="molecule type" value="Genomic_DNA"/>
</dbReference>
<dbReference type="RefSeq" id="WP_085822654.1">
    <property type="nucleotide sequence ID" value="NZ_FWFP01000005.1"/>
</dbReference>
<reference evidence="5" key="1">
    <citation type="submission" date="2017-03" db="EMBL/GenBank/DDBJ databases">
        <authorList>
            <person name="Rodrigo-Torres L."/>
            <person name="Arahal R.D."/>
            <person name="Lucena T."/>
        </authorList>
    </citation>
    <scope>NUCLEOTIDE SEQUENCE [LARGE SCALE GENOMIC DNA]</scope>
    <source>
        <strain evidence="5">CECT 8411</strain>
    </source>
</reference>
<dbReference type="OrthoDB" id="9795089at2"/>
<dbReference type="Pfam" id="PF03972">
    <property type="entry name" value="MmgE_PrpD_N"/>
    <property type="match status" value="1"/>
</dbReference>